<evidence type="ECO:0000256" key="1">
    <source>
        <dbReference type="ARBA" id="ARBA00010879"/>
    </source>
</evidence>
<dbReference type="AlphaFoldDB" id="P91581"/>
<evidence type="ECO:0000256" key="9">
    <source>
        <dbReference type="SAM" id="MobiDB-lite"/>
    </source>
</evidence>
<name>P91581_CIOIN</name>
<keyword evidence="8" id="KW-0862">Zinc</keyword>
<feature type="region of interest" description="Disordered" evidence="9">
    <location>
        <begin position="178"/>
        <end position="210"/>
    </location>
</feature>
<dbReference type="Gene3D" id="4.10.60.10">
    <property type="entry name" value="Zinc finger, CCHC-type"/>
    <property type="match status" value="1"/>
</dbReference>
<evidence type="ECO:0000256" key="5">
    <source>
        <dbReference type="ARBA" id="ARBA00022759"/>
    </source>
</evidence>
<feature type="domain" description="Integrase catalytic" evidence="12">
    <location>
        <begin position="919"/>
        <end position="1077"/>
    </location>
</feature>
<dbReference type="Gene3D" id="3.30.70.270">
    <property type="match status" value="2"/>
</dbReference>
<dbReference type="Gene3D" id="3.10.10.10">
    <property type="entry name" value="HIV Type 1 Reverse Transcriptase, subunit A, domain 1"/>
    <property type="match status" value="1"/>
</dbReference>
<dbReference type="PROSITE" id="PS50878">
    <property type="entry name" value="RT_POL"/>
    <property type="match status" value="1"/>
</dbReference>
<evidence type="ECO:0000256" key="3">
    <source>
        <dbReference type="ARBA" id="ARBA00022695"/>
    </source>
</evidence>
<dbReference type="SUPFAM" id="SSF57756">
    <property type="entry name" value="Retrovirus zinc finger-like domains"/>
    <property type="match status" value="1"/>
</dbReference>
<protein>
    <submittedName>
        <fullName evidence="13">COS41.3</fullName>
    </submittedName>
</protein>
<evidence type="ECO:0000259" key="11">
    <source>
        <dbReference type="PROSITE" id="PS50878"/>
    </source>
</evidence>
<feature type="compositionally biased region" description="Basic and acidic residues" evidence="9">
    <location>
        <begin position="1150"/>
        <end position="1164"/>
    </location>
</feature>
<evidence type="ECO:0000256" key="7">
    <source>
        <dbReference type="ARBA" id="ARBA00022918"/>
    </source>
</evidence>
<keyword evidence="8" id="KW-0479">Metal-binding</keyword>
<accession>P91581</accession>
<feature type="domain" description="Reverse transcriptase" evidence="11">
    <location>
        <begin position="462"/>
        <end position="644"/>
    </location>
</feature>
<evidence type="ECO:0000256" key="4">
    <source>
        <dbReference type="ARBA" id="ARBA00022722"/>
    </source>
</evidence>
<comment type="similarity">
    <text evidence="1">Belongs to the beta type-B retroviral polymerase family. HERV class-II K(HML-2) pol subfamily.</text>
</comment>
<dbReference type="InterPro" id="IPR001878">
    <property type="entry name" value="Znf_CCHC"/>
</dbReference>
<dbReference type="GO" id="GO:0003676">
    <property type="term" value="F:nucleic acid binding"/>
    <property type="evidence" value="ECO:0007669"/>
    <property type="project" value="InterPro"/>
</dbReference>
<dbReference type="PIR" id="T31657">
    <property type="entry name" value="T31657"/>
</dbReference>
<dbReference type="InterPro" id="IPR043502">
    <property type="entry name" value="DNA/RNA_pol_sf"/>
</dbReference>
<dbReference type="SUPFAM" id="SSF56672">
    <property type="entry name" value="DNA/RNA polymerases"/>
    <property type="match status" value="1"/>
</dbReference>
<dbReference type="PROSITE" id="PS50994">
    <property type="entry name" value="INTEGRASE"/>
    <property type="match status" value="1"/>
</dbReference>
<dbReference type="SMART" id="SM00343">
    <property type="entry name" value="ZnF_C2HC"/>
    <property type="match status" value="2"/>
</dbReference>
<reference evidence="13" key="2">
    <citation type="journal article" date="1999" name="Science">
        <title>Nonmethylated transposable elements and methylated genes in a chordate genome.</title>
        <authorList>
            <person name="Simmen M.W."/>
            <person name="Leitgeb S."/>
            <person name="Charlton J."/>
            <person name="Jones S.J."/>
            <person name="Harris B.R."/>
            <person name="Clark V.H."/>
            <person name="Bird A."/>
        </authorList>
    </citation>
    <scope>NUCLEOTIDE SEQUENCE</scope>
</reference>
<evidence type="ECO:0000259" key="12">
    <source>
        <dbReference type="PROSITE" id="PS50994"/>
    </source>
</evidence>
<dbReference type="SUPFAM" id="SSF53098">
    <property type="entry name" value="Ribonuclease H-like"/>
    <property type="match status" value="1"/>
</dbReference>
<dbReference type="GO" id="GO:0015074">
    <property type="term" value="P:DNA integration"/>
    <property type="evidence" value="ECO:0007669"/>
    <property type="project" value="InterPro"/>
</dbReference>
<dbReference type="InterPro" id="IPR000477">
    <property type="entry name" value="RT_dom"/>
</dbReference>
<feature type="region of interest" description="Disordered" evidence="9">
    <location>
        <begin position="1122"/>
        <end position="1209"/>
    </location>
</feature>
<proteinExistence type="inferred from homology"/>
<dbReference type="InterPro" id="IPR036397">
    <property type="entry name" value="RNaseH_sf"/>
</dbReference>
<dbReference type="GO" id="GO:0003964">
    <property type="term" value="F:RNA-directed DNA polymerase activity"/>
    <property type="evidence" value="ECO:0007669"/>
    <property type="project" value="UniProtKB-KW"/>
</dbReference>
<dbReference type="InterPro" id="IPR012337">
    <property type="entry name" value="RNaseH-like_sf"/>
</dbReference>
<dbReference type="InterPro" id="IPR043128">
    <property type="entry name" value="Rev_trsase/Diguanyl_cyclase"/>
</dbReference>
<dbReference type="GO" id="GO:0008270">
    <property type="term" value="F:zinc ion binding"/>
    <property type="evidence" value="ECO:0007669"/>
    <property type="project" value="UniProtKB-KW"/>
</dbReference>
<reference evidence="13" key="1">
    <citation type="journal article" date="1998" name="Proc. Natl. Acad. Sci. U.S.A.">
        <title>Gene number in an invertebrate chordate, Ciona intestinalis.</title>
        <authorList>
            <person name="Simmen M.W."/>
            <person name="Leitgeb S."/>
            <person name="Clark V.H."/>
            <person name="Jones S.J."/>
            <person name="Bird A."/>
        </authorList>
    </citation>
    <scope>NUCLEOTIDE SEQUENCE</scope>
</reference>
<keyword evidence="6" id="KW-0378">Hydrolase</keyword>
<sequence>MDQKILRPKELSVEPSSVDAAKVFKFWLRTVEDFISSLSESQSSSSAINKKRIVISCLSPDVYPYVEEAESYEEIIRTLRSVYIKKKNNIYSRYLLLSRQQSPEESIPEYIQELKSLSRQCEFTAVEANQYREELTRDAFIDGLSSSVIRQRLLEVDSLDLMKAFELADSLDRAQKYSTSMGRNAAPTPSYAASAPQHQHEPKRSAPQHQYEETVCRQQVRGKCIFCGGFAHSRTNCPARNEDCFKCGRRGHFSRACRSARYGNRVRMMAMDKQDEDQPYLAVMQTPSVVAGAPDCLGPAVVDAIVKGQSIKVLLDSGASDNFLNKKVAHRLNLRVEKSSAVIGMATNGLSATTQGRASASISLLGRDYTNVPFQVLDGLCADIILGHNFMCRHSEVIFKMNGPRRPLTIPPLQKAVLGLLAAKVDPPDLFRHMRPNWKPLVTRSRRYSKEDLGFISHEVKRLLEEEIIEPSNSPWRAQVLVAREGSKKPRMVIDYSQTVNVFTELDAYPLPSIESIVNKVTQDKVYSSLDLRSAYHQIPLKDSDRPFTAFEAEGQLYQYKRLPFGVTNGVSAFQRIINRFIQDNHLNKVYAYLDDITVTGETLEEHDRNLKKLLVAAKRHNLTINEEKSKLRMTSIDFLGYRISYGDARPDPERLRPLLNLPPPDTPRELKRIQGMFAYYAKWISRFSHKIQPLLCIKKFPLTKDALVCFETLKTELAAASLGAIRSEEPLQVETDASDYAIAAVLSQSGRPVAYMSRTLNTCERNYPAIEKEATAVVEAVRKWSHFLKGKSFTLVTDQRSVSFMFDQRNRGKIKNSKILMWRLELSQFTYDIVHRPGRDNFVPDALSRVNALNRDLKELQTLHNNLGHPGFSRLYHFIKTRNLPFSSEEAKIICRQCKTCAEVKPRFYKPASRNLIKAMRPWERLSMDFKGPVKGRNSYLLIIVDEYSRFPFVFPCKRMTSAVVIQCLTNLFCLFGFPAYVHSDRGLSFISHEVKVFLTERGIATSKSTPYHPQGNSQCERVNQTIWRTVKLLLHGKLMAEEQWEEVLPQALHAIRSLVCLATNETPHERFFNFSRRSMTGTTLPTWLLTKGPVLLRRFVRTKGDPLCDQVELLDANPTYANIRHPDGRETTVSTSDLAPYPSIEPTDPDRNEHVTSERFETQEGTANEQTGDSERSEIIEPSNETTYEVPLRRSTRQRKEPQRYGF</sequence>
<dbReference type="Pfam" id="PF17917">
    <property type="entry name" value="RT_RNaseH"/>
    <property type="match status" value="1"/>
</dbReference>
<keyword evidence="5" id="KW-0255">Endonuclease</keyword>
<evidence type="ECO:0000313" key="13">
    <source>
        <dbReference type="EMBL" id="CAB06047.1"/>
    </source>
</evidence>
<feature type="domain" description="CCHC-type" evidence="10">
    <location>
        <begin position="244"/>
        <end position="259"/>
    </location>
</feature>
<dbReference type="CDD" id="cd01647">
    <property type="entry name" value="RT_LTR"/>
    <property type="match status" value="1"/>
</dbReference>
<keyword evidence="3" id="KW-0548">Nucleotidyltransferase</keyword>
<keyword evidence="8" id="KW-0863">Zinc-finger</keyword>
<dbReference type="Pfam" id="PF00078">
    <property type="entry name" value="RVT_1"/>
    <property type="match status" value="1"/>
</dbReference>
<dbReference type="PANTHER" id="PTHR37984:SF9">
    <property type="entry name" value="INTEGRASE CATALYTIC DOMAIN-CONTAINING PROTEIN"/>
    <property type="match status" value="1"/>
</dbReference>
<dbReference type="CDD" id="cd00303">
    <property type="entry name" value="retropepsin_like"/>
    <property type="match status" value="1"/>
</dbReference>
<dbReference type="Gene3D" id="2.40.70.10">
    <property type="entry name" value="Acid Proteases"/>
    <property type="match status" value="1"/>
</dbReference>
<keyword evidence="4" id="KW-0540">Nuclease</keyword>
<dbReference type="GO" id="GO:0004519">
    <property type="term" value="F:endonuclease activity"/>
    <property type="evidence" value="ECO:0007669"/>
    <property type="project" value="UniProtKB-KW"/>
</dbReference>
<evidence type="ECO:0000256" key="2">
    <source>
        <dbReference type="ARBA" id="ARBA00022679"/>
    </source>
</evidence>
<dbReference type="InterPro" id="IPR036875">
    <property type="entry name" value="Znf_CCHC_sf"/>
</dbReference>
<evidence type="ECO:0000256" key="8">
    <source>
        <dbReference type="PROSITE-ProRule" id="PRU00047"/>
    </source>
</evidence>
<dbReference type="InterPro" id="IPR041373">
    <property type="entry name" value="RT_RNaseH"/>
</dbReference>
<dbReference type="EMBL" id="Z83760">
    <property type="protein sequence ID" value="CAB06047.1"/>
    <property type="molecule type" value="Genomic_DNA"/>
</dbReference>
<feature type="compositionally biased region" description="Low complexity" evidence="9">
    <location>
        <begin position="185"/>
        <end position="196"/>
    </location>
</feature>
<dbReference type="Pfam" id="PF00665">
    <property type="entry name" value="rve"/>
    <property type="match status" value="1"/>
</dbReference>
<feature type="compositionally biased region" description="Basic and acidic residues" evidence="9">
    <location>
        <begin position="198"/>
        <end position="210"/>
    </location>
</feature>
<evidence type="ECO:0000259" key="10">
    <source>
        <dbReference type="PROSITE" id="PS50158"/>
    </source>
</evidence>
<dbReference type="Pfam" id="PF13650">
    <property type="entry name" value="Asp_protease_2"/>
    <property type="match status" value="1"/>
</dbReference>
<evidence type="ECO:0000256" key="6">
    <source>
        <dbReference type="ARBA" id="ARBA00022801"/>
    </source>
</evidence>
<keyword evidence="2" id="KW-0808">Transferase</keyword>
<organism evidence="13">
    <name type="scientific">Ciona intestinalis</name>
    <name type="common">Transparent sea squirt</name>
    <name type="synonym">Ascidia intestinalis</name>
    <dbReference type="NCBI Taxonomy" id="7719"/>
    <lineage>
        <taxon>Eukaryota</taxon>
        <taxon>Metazoa</taxon>
        <taxon>Chordata</taxon>
        <taxon>Tunicata</taxon>
        <taxon>Ascidiacea</taxon>
        <taxon>Phlebobranchia</taxon>
        <taxon>Cionidae</taxon>
        <taxon>Ciona</taxon>
    </lineage>
</organism>
<keyword evidence="7" id="KW-0695">RNA-directed DNA polymerase</keyword>
<dbReference type="GO" id="GO:0016787">
    <property type="term" value="F:hydrolase activity"/>
    <property type="evidence" value="ECO:0007669"/>
    <property type="project" value="UniProtKB-KW"/>
</dbReference>
<dbReference type="InterPro" id="IPR050951">
    <property type="entry name" value="Retrovirus_Pol_polyprotein"/>
</dbReference>
<dbReference type="SUPFAM" id="SSF50630">
    <property type="entry name" value="Acid proteases"/>
    <property type="match status" value="1"/>
</dbReference>
<dbReference type="Gene3D" id="3.30.420.10">
    <property type="entry name" value="Ribonuclease H-like superfamily/Ribonuclease H"/>
    <property type="match status" value="1"/>
</dbReference>
<dbReference type="FunFam" id="3.10.20.370:FF:000001">
    <property type="entry name" value="Retrovirus-related Pol polyprotein from transposon 17.6-like protein"/>
    <property type="match status" value="1"/>
</dbReference>
<dbReference type="InterPro" id="IPR001584">
    <property type="entry name" value="Integrase_cat-core"/>
</dbReference>
<dbReference type="InterPro" id="IPR021109">
    <property type="entry name" value="Peptidase_aspartic_dom_sf"/>
</dbReference>
<feature type="compositionally biased region" description="Basic and acidic residues" evidence="9">
    <location>
        <begin position="1200"/>
        <end position="1209"/>
    </location>
</feature>
<dbReference type="PROSITE" id="PS50158">
    <property type="entry name" value="ZF_CCHC"/>
    <property type="match status" value="1"/>
</dbReference>
<dbReference type="PANTHER" id="PTHR37984">
    <property type="entry name" value="PROTEIN CBG26694"/>
    <property type="match status" value="1"/>
</dbReference>
<reference evidence="13" key="3">
    <citation type="submission" date="2000-07" db="EMBL/GenBank/DDBJ databases">
        <authorList>
            <person name="Bird A.P."/>
            <person name="Clark V."/>
            <person name="Jones S.J.M."/>
            <person name="Leitgeb S."/>
            <person name="Dobson R."/>
            <person name="Tweedie S."/>
        </authorList>
    </citation>
    <scope>NUCLEOTIDE SEQUENCE</scope>
</reference>
<dbReference type="CDD" id="cd09274">
    <property type="entry name" value="RNase_HI_RT_Ty3"/>
    <property type="match status" value="1"/>
</dbReference>